<dbReference type="AlphaFoldDB" id="A0A255XPC2"/>
<evidence type="ECO:0000259" key="1">
    <source>
        <dbReference type="Pfam" id="PF09836"/>
    </source>
</evidence>
<dbReference type="EMBL" id="NOXS01000032">
    <property type="protein sequence ID" value="OYQ18827.1"/>
    <property type="molecule type" value="Genomic_DNA"/>
</dbReference>
<organism evidence="2 3">
    <name type="scientific">Elstera cyanobacteriorum</name>
    <dbReference type="NCBI Taxonomy" id="2022747"/>
    <lineage>
        <taxon>Bacteria</taxon>
        <taxon>Pseudomonadati</taxon>
        <taxon>Pseudomonadota</taxon>
        <taxon>Alphaproteobacteria</taxon>
        <taxon>Rhodospirillales</taxon>
        <taxon>Rhodospirillaceae</taxon>
        <taxon>Elstera</taxon>
    </lineage>
</organism>
<dbReference type="Pfam" id="PF09836">
    <property type="entry name" value="DUF2063"/>
    <property type="match status" value="1"/>
</dbReference>
<dbReference type="InterPro" id="IPR044922">
    <property type="entry name" value="DUF2063_N_sf"/>
</dbReference>
<keyword evidence="3" id="KW-1185">Reference proteome</keyword>
<dbReference type="Proteomes" id="UP000216361">
    <property type="component" value="Unassembled WGS sequence"/>
</dbReference>
<gene>
    <name evidence="2" type="ORF">CHR90_11285</name>
</gene>
<proteinExistence type="predicted"/>
<evidence type="ECO:0000313" key="3">
    <source>
        <dbReference type="Proteomes" id="UP000216361"/>
    </source>
</evidence>
<comment type="caution">
    <text evidence="2">The sequence shown here is derived from an EMBL/GenBank/DDBJ whole genome shotgun (WGS) entry which is preliminary data.</text>
</comment>
<dbReference type="InterPro" id="IPR018640">
    <property type="entry name" value="DUF2063"/>
</dbReference>
<reference evidence="2 3" key="1">
    <citation type="submission" date="2017-07" db="EMBL/GenBank/DDBJ databases">
        <title>Elstera cyanobacteriorum sp. nov., a novel bacterium isolated from cyanobacterial aggregates in a eutrophic lake.</title>
        <authorList>
            <person name="Cai H."/>
        </authorList>
    </citation>
    <scope>NUCLEOTIDE SEQUENCE [LARGE SCALE GENOMIC DNA]</scope>
    <source>
        <strain evidence="2 3">TH019</strain>
    </source>
</reference>
<dbReference type="Gene3D" id="1.10.150.690">
    <property type="entry name" value="DUF2063"/>
    <property type="match status" value="1"/>
</dbReference>
<sequence>MRLAAFQAEFAAYLCGASEAPPVDPDRATIYRNNVRLSLSAALAANFPVTQAMVGEAYFHQAARRFLRDHLPQRPDMADYGGAFPGFLAQLPEVEAYPFLPDVARTERAMIEAFLAPQAPVLTAAAFASVPPDGFADLRFAAHPSTRLVRSAYAVVDLWAAHQTDHPDLANLDPHQPQAMLIVRRDGRIEWVSLEAEAAKFTSALLSGETIAEAARQLPEDFDLTDALVRLLHAGVFTGLTLPENQ</sequence>
<name>A0A255XPC2_9PROT</name>
<accession>A0A255XPC2</accession>
<dbReference type="RefSeq" id="WP_094409092.1">
    <property type="nucleotide sequence ID" value="NZ_BMJZ01000001.1"/>
</dbReference>
<evidence type="ECO:0000313" key="2">
    <source>
        <dbReference type="EMBL" id="OYQ18827.1"/>
    </source>
</evidence>
<dbReference type="OrthoDB" id="4146344at2"/>
<protein>
    <recommendedName>
        <fullName evidence="1">Putative DNA-binding domain-containing protein</fullName>
    </recommendedName>
</protein>
<feature type="domain" description="Putative DNA-binding" evidence="1">
    <location>
        <begin position="6"/>
        <end position="88"/>
    </location>
</feature>